<evidence type="ECO:0000256" key="6">
    <source>
        <dbReference type="ARBA" id="ARBA00023239"/>
    </source>
</evidence>
<proteinExistence type="inferred from homology"/>
<sequence length="351" mass="38762">MTQTPTSADTSKTFRETVLVTGGAGFIGAHYVPWAAAAHPETRFVDLDLLTYAADTGAFSEQAKLPNVVPVIGDITDETLVAKIFEEMDVTGVIHFAAESHVDNSIADPLTFIRTNVEGTAVLLRAARDAWTKRGTLETSRFHHVSTDEVFGSLGFTGFFTEETPHAPNSPYSASKAASEHLVRAWRETYGMNTSITNCSNNYGPRQHGEKLIPTVIRKALAKEPIPIYGTGRNIRDWLWVEDHCRAVDLVFREAAPASAYVVGGRCEKSTIEMAEAVCAVLDEMTPWVGHRHAELMTLVADRPGHDFRYAISPEKIERDLGWRPTMAFDEGIRRTVAWYLGEGRGRLLAV</sequence>
<comment type="catalytic activity">
    <reaction evidence="1 7">
        <text>dTDP-alpha-D-glucose = dTDP-4-dehydro-6-deoxy-alpha-D-glucose + H2O</text>
        <dbReference type="Rhea" id="RHEA:17221"/>
        <dbReference type="ChEBI" id="CHEBI:15377"/>
        <dbReference type="ChEBI" id="CHEBI:57477"/>
        <dbReference type="ChEBI" id="CHEBI:57649"/>
        <dbReference type="EC" id="4.2.1.46"/>
    </reaction>
</comment>
<evidence type="ECO:0000313" key="9">
    <source>
        <dbReference type="EMBL" id="EHY32354.1"/>
    </source>
</evidence>
<evidence type="ECO:0000256" key="3">
    <source>
        <dbReference type="ARBA" id="ARBA00008178"/>
    </source>
</evidence>
<feature type="domain" description="NAD(P)-binding" evidence="8">
    <location>
        <begin position="19"/>
        <end position="336"/>
    </location>
</feature>
<dbReference type="Pfam" id="PF16363">
    <property type="entry name" value="GDP_Man_Dehyd"/>
    <property type="match status" value="1"/>
</dbReference>
<dbReference type="AlphaFoldDB" id="H3KC30"/>
<reference evidence="9 10" key="1">
    <citation type="submission" date="2011-11" db="EMBL/GenBank/DDBJ databases">
        <authorList>
            <person name="Weinstock G."/>
            <person name="Sodergren E."/>
            <person name="Clifton S."/>
            <person name="Fulton L."/>
            <person name="Fulton B."/>
            <person name="Courtney L."/>
            <person name="Fronick C."/>
            <person name="Harrison M."/>
            <person name="Strong C."/>
            <person name="Farmer C."/>
            <person name="Delahaunty K."/>
            <person name="Markovic C."/>
            <person name="Hall O."/>
            <person name="Minx P."/>
            <person name="Tomlinson C."/>
            <person name="Mitreva M."/>
            <person name="Hou S."/>
            <person name="Chen J."/>
            <person name="Wollam A."/>
            <person name="Pepin K.H."/>
            <person name="Johnson M."/>
            <person name="Bhonagiri V."/>
            <person name="Zhang X."/>
            <person name="Suruliraj S."/>
            <person name="Warren W."/>
            <person name="Chinwalla A."/>
            <person name="Mardis E.R."/>
            <person name="Wilson R.K."/>
        </authorList>
    </citation>
    <scope>NUCLEOTIDE SEQUENCE [LARGE SCALE GENOMIC DNA]</scope>
    <source>
        <strain evidence="9 10">YIT 11816</strain>
    </source>
</reference>
<evidence type="ECO:0000256" key="4">
    <source>
        <dbReference type="ARBA" id="ARBA00011990"/>
    </source>
</evidence>
<comment type="cofactor">
    <cofactor evidence="2 7">
        <name>NAD(+)</name>
        <dbReference type="ChEBI" id="CHEBI:57540"/>
    </cofactor>
</comment>
<dbReference type="NCBIfam" id="TIGR01181">
    <property type="entry name" value="dTDP_gluc_dehyt"/>
    <property type="match status" value="1"/>
</dbReference>
<dbReference type="Proteomes" id="UP000004956">
    <property type="component" value="Unassembled WGS sequence"/>
</dbReference>
<dbReference type="RefSeq" id="WP_008540704.1">
    <property type="nucleotide sequence ID" value="NZ_JH604866.1"/>
</dbReference>
<keyword evidence="6 7" id="KW-0456">Lyase</keyword>
<comment type="caution">
    <text evidence="9">The sequence shown here is derived from an EMBL/GenBank/DDBJ whole genome shotgun (WGS) entry which is preliminary data.</text>
</comment>
<dbReference type="OrthoDB" id="9803010at2"/>
<dbReference type="SUPFAM" id="SSF51735">
    <property type="entry name" value="NAD(P)-binding Rossmann-fold domains"/>
    <property type="match status" value="1"/>
</dbReference>
<dbReference type="GO" id="GO:0008460">
    <property type="term" value="F:dTDP-glucose 4,6-dehydratase activity"/>
    <property type="evidence" value="ECO:0007669"/>
    <property type="project" value="UniProtKB-EC"/>
</dbReference>
<dbReference type="InterPro" id="IPR016040">
    <property type="entry name" value="NAD(P)-bd_dom"/>
</dbReference>
<dbReference type="InterPro" id="IPR005888">
    <property type="entry name" value="dTDP_Gluc_deHydtase"/>
</dbReference>
<dbReference type="EMBL" id="AFBQ01000034">
    <property type="protein sequence ID" value="EHY32354.1"/>
    <property type="molecule type" value="Genomic_DNA"/>
</dbReference>
<dbReference type="Gene3D" id="3.90.25.10">
    <property type="entry name" value="UDP-galactose 4-epimerase, domain 1"/>
    <property type="match status" value="1"/>
</dbReference>
<evidence type="ECO:0000313" key="10">
    <source>
        <dbReference type="Proteomes" id="UP000004956"/>
    </source>
</evidence>
<keyword evidence="5" id="KW-0520">NAD</keyword>
<comment type="similarity">
    <text evidence="3 7">Belongs to the NAD(P)-dependent epimerase/dehydratase family. dTDP-glucose dehydratase subfamily.</text>
</comment>
<keyword evidence="10" id="KW-1185">Reference proteome</keyword>
<evidence type="ECO:0000256" key="7">
    <source>
        <dbReference type="RuleBase" id="RU004473"/>
    </source>
</evidence>
<evidence type="ECO:0000256" key="2">
    <source>
        <dbReference type="ARBA" id="ARBA00001911"/>
    </source>
</evidence>
<protein>
    <recommendedName>
        <fullName evidence="4 7">dTDP-glucose 4,6-dehydratase</fullName>
        <ecNumber evidence="4 7">4.2.1.46</ecNumber>
    </recommendedName>
</protein>
<name>H3KC30_9BURK</name>
<dbReference type="Gene3D" id="3.40.50.720">
    <property type="entry name" value="NAD(P)-binding Rossmann-like Domain"/>
    <property type="match status" value="1"/>
</dbReference>
<evidence type="ECO:0000256" key="5">
    <source>
        <dbReference type="ARBA" id="ARBA00023027"/>
    </source>
</evidence>
<evidence type="ECO:0000259" key="8">
    <source>
        <dbReference type="Pfam" id="PF16363"/>
    </source>
</evidence>
<dbReference type="PATRIC" id="fig|762967.3.peg.236"/>
<organism evidence="9 10">
    <name type="scientific">Sutterella parvirubra YIT 11816</name>
    <dbReference type="NCBI Taxonomy" id="762967"/>
    <lineage>
        <taxon>Bacteria</taxon>
        <taxon>Pseudomonadati</taxon>
        <taxon>Pseudomonadota</taxon>
        <taxon>Betaproteobacteria</taxon>
        <taxon>Burkholderiales</taxon>
        <taxon>Sutterellaceae</taxon>
        <taxon>Sutterella</taxon>
    </lineage>
</organism>
<dbReference type="InterPro" id="IPR036291">
    <property type="entry name" value="NAD(P)-bd_dom_sf"/>
</dbReference>
<dbReference type="HOGENOM" id="CLU_007383_1_14_4"/>
<dbReference type="GO" id="GO:0009225">
    <property type="term" value="P:nucleotide-sugar metabolic process"/>
    <property type="evidence" value="ECO:0007669"/>
    <property type="project" value="InterPro"/>
</dbReference>
<evidence type="ECO:0000256" key="1">
    <source>
        <dbReference type="ARBA" id="ARBA00001539"/>
    </source>
</evidence>
<accession>H3KC30</accession>
<dbReference type="STRING" id="762967.HMPREF9440_00280"/>
<dbReference type="EC" id="4.2.1.46" evidence="4 7"/>
<dbReference type="CDD" id="cd05246">
    <property type="entry name" value="dTDP_GD_SDR_e"/>
    <property type="match status" value="1"/>
</dbReference>
<dbReference type="PANTHER" id="PTHR43000">
    <property type="entry name" value="DTDP-D-GLUCOSE 4,6-DEHYDRATASE-RELATED"/>
    <property type="match status" value="1"/>
</dbReference>
<gene>
    <name evidence="9" type="ORF">HMPREF9440_00280</name>
</gene>